<gene>
    <name evidence="1" type="ORF">TRM7557_02310</name>
</gene>
<name>A0A0P1GCW9_9RHOB</name>
<dbReference type="Proteomes" id="UP000052022">
    <property type="component" value="Unassembled WGS sequence"/>
</dbReference>
<keyword evidence="2" id="KW-1185">Reference proteome</keyword>
<dbReference type="AlphaFoldDB" id="A0A0P1GCW9"/>
<protein>
    <submittedName>
        <fullName evidence="1">Uncharacterized protein</fullName>
    </submittedName>
</protein>
<evidence type="ECO:0000313" key="2">
    <source>
        <dbReference type="Proteomes" id="UP000052022"/>
    </source>
</evidence>
<dbReference type="InterPro" id="IPR038578">
    <property type="entry name" value="GT29-like_sf"/>
</dbReference>
<sequence length="260" mass="29163">MTKYMPGKLRPKFLEVLRYKLLYRLFSRKMLLEQSRFKGKTVLLAGPARTLSDDLSPWSADDFDLVVKMNNGLWVDLPFGTGNSQRCDVLFHSLTDDIPAVTSAALAAADVRCLVHRTTGKGRFPITLWAARSWGTENRVVRIVDPDSYRKLTKRLEGASPTTGLVCLDFLLKSGAKKVVIAGFTFFQTKYQDGYDERDQTDQDTVQRVKSLSHHDPDKEREVVARLVAEARKAGTEVVLGPCVETALQGRLIDNQDLVS</sequence>
<accession>A0A0P1GCW9</accession>
<dbReference type="EMBL" id="CYSD01000037">
    <property type="protein sequence ID" value="CUH79263.1"/>
    <property type="molecule type" value="Genomic_DNA"/>
</dbReference>
<dbReference type="Gene3D" id="3.90.1480.20">
    <property type="entry name" value="Glycosyl transferase family 29"/>
    <property type="match status" value="1"/>
</dbReference>
<proteinExistence type="predicted"/>
<evidence type="ECO:0000313" key="1">
    <source>
        <dbReference type="EMBL" id="CUH79263.1"/>
    </source>
</evidence>
<organism evidence="1 2">
    <name type="scientific">Tritonibacter multivorans</name>
    <dbReference type="NCBI Taxonomy" id="928856"/>
    <lineage>
        <taxon>Bacteria</taxon>
        <taxon>Pseudomonadati</taxon>
        <taxon>Pseudomonadota</taxon>
        <taxon>Alphaproteobacteria</taxon>
        <taxon>Rhodobacterales</taxon>
        <taxon>Paracoccaceae</taxon>
        <taxon>Tritonibacter</taxon>
    </lineage>
</organism>
<dbReference type="STRING" id="928856.SAMN04488049_101408"/>
<reference evidence="1 2" key="1">
    <citation type="submission" date="2015-09" db="EMBL/GenBank/DDBJ databases">
        <authorList>
            <consortium name="Swine Surveillance"/>
        </authorList>
    </citation>
    <scope>NUCLEOTIDE SEQUENCE [LARGE SCALE GENOMIC DNA]</scope>
    <source>
        <strain evidence="1 2">CECT 7557</strain>
    </source>
</reference>